<proteinExistence type="predicted"/>
<keyword evidence="2" id="KW-1133">Transmembrane helix</keyword>
<dbReference type="AlphaFoldDB" id="A0A2W2ED21"/>
<keyword evidence="2" id="KW-0472">Membrane</keyword>
<feature type="transmembrane region" description="Helical" evidence="2">
    <location>
        <begin position="219"/>
        <end position="237"/>
    </location>
</feature>
<feature type="transmembrane region" description="Helical" evidence="2">
    <location>
        <begin position="33"/>
        <end position="53"/>
    </location>
</feature>
<keyword evidence="2" id="KW-0812">Transmembrane</keyword>
<name>A0A2W2ED21_9ACTN</name>
<feature type="region of interest" description="Disordered" evidence="1">
    <location>
        <begin position="1"/>
        <end position="29"/>
    </location>
</feature>
<feature type="transmembrane region" description="Helical" evidence="2">
    <location>
        <begin position="80"/>
        <end position="99"/>
    </location>
</feature>
<reference evidence="3 4" key="1">
    <citation type="submission" date="2018-01" db="EMBL/GenBank/DDBJ databases">
        <title>Draft genome sequence of Nonomuraea sp. KC333.</title>
        <authorList>
            <person name="Sahin N."/>
            <person name="Saygin H."/>
            <person name="Ay H."/>
        </authorList>
    </citation>
    <scope>NUCLEOTIDE SEQUENCE [LARGE SCALE GENOMIC DNA]</scope>
    <source>
        <strain evidence="3 4">KC333</strain>
    </source>
</reference>
<sequence>MSGRCHTISAPTSGKARKPANHTRPAAEQDRSALGVASGAALALFVVMFGTWAPMSPDVGAADAAAVRAWVSESAATLRLNAFAGVLALVALIVLTGALSRLAGASALREAVLLGGGLLVAINAVVTRHTLLWVLSDVTALDDAVVSTWYSLSWLGQMLGELSVAAQSVLMGAFSIAALRAKVIGRWLGWLGIVLAATGLVSVGGLLAPSPFFDTAWPAGLYGWTLWLPVAGVALGLRR</sequence>
<evidence type="ECO:0000256" key="1">
    <source>
        <dbReference type="SAM" id="MobiDB-lite"/>
    </source>
</evidence>
<feature type="transmembrane region" description="Helical" evidence="2">
    <location>
        <begin position="154"/>
        <end position="176"/>
    </location>
</feature>
<evidence type="ECO:0000313" key="3">
    <source>
        <dbReference type="EMBL" id="PZG20421.1"/>
    </source>
</evidence>
<accession>A0A2W2ED21</accession>
<feature type="transmembrane region" description="Helical" evidence="2">
    <location>
        <begin position="188"/>
        <end position="207"/>
    </location>
</feature>
<dbReference type="EMBL" id="POUD01000026">
    <property type="protein sequence ID" value="PZG20421.1"/>
    <property type="molecule type" value="Genomic_DNA"/>
</dbReference>
<evidence type="ECO:0000313" key="4">
    <source>
        <dbReference type="Proteomes" id="UP000249304"/>
    </source>
</evidence>
<comment type="caution">
    <text evidence="3">The sequence shown here is derived from an EMBL/GenBank/DDBJ whole genome shotgun (WGS) entry which is preliminary data.</text>
</comment>
<keyword evidence="4" id="KW-1185">Reference proteome</keyword>
<gene>
    <name evidence="3" type="ORF">C1J01_09375</name>
</gene>
<protein>
    <recommendedName>
        <fullName evidence="5">DUF4386 family protein</fullName>
    </recommendedName>
</protein>
<dbReference type="Proteomes" id="UP000249304">
    <property type="component" value="Unassembled WGS sequence"/>
</dbReference>
<evidence type="ECO:0008006" key="5">
    <source>
        <dbReference type="Google" id="ProtNLM"/>
    </source>
</evidence>
<evidence type="ECO:0000256" key="2">
    <source>
        <dbReference type="SAM" id="Phobius"/>
    </source>
</evidence>
<feature type="transmembrane region" description="Helical" evidence="2">
    <location>
        <begin position="111"/>
        <end position="134"/>
    </location>
</feature>
<organism evidence="3 4">
    <name type="scientific">Nonomuraea aridisoli</name>
    <dbReference type="NCBI Taxonomy" id="2070368"/>
    <lineage>
        <taxon>Bacteria</taxon>
        <taxon>Bacillati</taxon>
        <taxon>Actinomycetota</taxon>
        <taxon>Actinomycetes</taxon>
        <taxon>Streptosporangiales</taxon>
        <taxon>Streptosporangiaceae</taxon>
        <taxon>Nonomuraea</taxon>
    </lineage>
</organism>